<dbReference type="AlphaFoldDB" id="A0A4W5QFZ0"/>
<accession>A0A4W5QFZ0</accession>
<feature type="domain" description="Peptidase C1A papain C-terminal" evidence="1">
    <location>
        <begin position="36"/>
        <end position="91"/>
    </location>
</feature>
<dbReference type="Ensembl" id="ENSHHUT00000075284.1">
    <property type="protein sequence ID" value="ENSHHUP00000072878.1"/>
    <property type="gene ID" value="ENSHHUG00000042782.1"/>
</dbReference>
<sequence length="92" mass="10186">DTQPCFYESSQSVARITDYRFIPTGDEQALTDAVATVLLVGYGSEGGQDYWIIKNRRVNHSWGTGWGEGGYMRMIHNGSNTCGIASYALYPL</sequence>
<dbReference type="InterPro" id="IPR038765">
    <property type="entry name" value="Papain-like_cys_pep_sf"/>
</dbReference>
<dbReference type="Pfam" id="PF00112">
    <property type="entry name" value="Peptidase_C1"/>
    <property type="match status" value="1"/>
</dbReference>
<keyword evidence="3" id="KW-1185">Reference proteome</keyword>
<dbReference type="InterPro" id="IPR000668">
    <property type="entry name" value="Peptidase_C1A_C"/>
</dbReference>
<organism evidence="2 3">
    <name type="scientific">Hucho hucho</name>
    <name type="common">huchen</name>
    <dbReference type="NCBI Taxonomy" id="62062"/>
    <lineage>
        <taxon>Eukaryota</taxon>
        <taxon>Metazoa</taxon>
        <taxon>Chordata</taxon>
        <taxon>Craniata</taxon>
        <taxon>Vertebrata</taxon>
        <taxon>Euteleostomi</taxon>
        <taxon>Actinopterygii</taxon>
        <taxon>Neopterygii</taxon>
        <taxon>Teleostei</taxon>
        <taxon>Protacanthopterygii</taxon>
        <taxon>Salmoniformes</taxon>
        <taxon>Salmonidae</taxon>
        <taxon>Salmoninae</taxon>
        <taxon>Hucho</taxon>
    </lineage>
</organism>
<dbReference type="GO" id="GO:0008234">
    <property type="term" value="F:cysteine-type peptidase activity"/>
    <property type="evidence" value="ECO:0007669"/>
    <property type="project" value="InterPro"/>
</dbReference>
<dbReference type="SUPFAM" id="SSF54001">
    <property type="entry name" value="Cysteine proteinases"/>
    <property type="match status" value="1"/>
</dbReference>
<dbReference type="Gene3D" id="2.40.50.170">
    <property type="entry name" value="Cysteine proteinases. Chain C"/>
    <property type="match status" value="1"/>
</dbReference>
<reference evidence="2" key="3">
    <citation type="submission" date="2025-09" db="UniProtKB">
        <authorList>
            <consortium name="Ensembl"/>
        </authorList>
    </citation>
    <scope>IDENTIFICATION</scope>
</reference>
<reference evidence="3" key="1">
    <citation type="submission" date="2018-06" db="EMBL/GenBank/DDBJ databases">
        <title>Genome assembly of Danube salmon.</title>
        <authorList>
            <person name="Macqueen D.J."/>
            <person name="Gundappa M.K."/>
        </authorList>
    </citation>
    <scope>NUCLEOTIDE SEQUENCE [LARGE SCALE GENOMIC DNA]</scope>
</reference>
<evidence type="ECO:0000259" key="1">
    <source>
        <dbReference type="Pfam" id="PF00112"/>
    </source>
</evidence>
<dbReference type="STRING" id="62062.ENSHHUP00000072878"/>
<reference evidence="2" key="2">
    <citation type="submission" date="2025-08" db="UniProtKB">
        <authorList>
            <consortium name="Ensembl"/>
        </authorList>
    </citation>
    <scope>IDENTIFICATION</scope>
</reference>
<evidence type="ECO:0000313" key="2">
    <source>
        <dbReference type="Ensembl" id="ENSHHUP00000072878.1"/>
    </source>
</evidence>
<protein>
    <recommendedName>
        <fullName evidence="1">Peptidase C1A papain C-terminal domain-containing protein</fullName>
    </recommendedName>
</protein>
<name>A0A4W5QFZ0_9TELE</name>
<proteinExistence type="predicted"/>
<evidence type="ECO:0000313" key="3">
    <source>
        <dbReference type="Proteomes" id="UP000314982"/>
    </source>
</evidence>
<dbReference type="Proteomes" id="UP000314982">
    <property type="component" value="Unassembled WGS sequence"/>
</dbReference>
<dbReference type="GO" id="GO:0006508">
    <property type="term" value="P:proteolysis"/>
    <property type="evidence" value="ECO:0007669"/>
    <property type="project" value="InterPro"/>
</dbReference>